<dbReference type="SUPFAM" id="SSF51735">
    <property type="entry name" value="NAD(P)-binding Rossmann-fold domains"/>
    <property type="match status" value="1"/>
</dbReference>
<dbReference type="RefSeq" id="WP_194121598.1">
    <property type="nucleotide sequence ID" value="NZ_JACYGY010000001.1"/>
</dbReference>
<protein>
    <submittedName>
        <fullName evidence="2">NAD(P)H-binding protein</fullName>
    </submittedName>
</protein>
<comment type="caution">
    <text evidence="2">The sequence shown here is derived from an EMBL/GenBank/DDBJ whole genome shotgun (WGS) entry which is preliminary data.</text>
</comment>
<dbReference type="InterPro" id="IPR036291">
    <property type="entry name" value="NAD(P)-bd_dom_sf"/>
</dbReference>
<dbReference type="Pfam" id="PF13460">
    <property type="entry name" value="NAD_binding_10"/>
    <property type="match status" value="1"/>
</dbReference>
<accession>A0ABR9WDA6</accession>
<evidence type="ECO:0000313" key="3">
    <source>
        <dbReference type="Proteomes" id="UP000634134"/>
    </source>
</evidence>
<sequence length="208" mass="23080">MKIAIIGASAGIGLAAVNQALERGHQVSALSRNTESIPDHKFLTKINGSATSVSDLKKVIQDVDSILVTIGTKDKKNTTLFSETARALIEAIRETNPDIPVLIITGFGAGESKNYLNLFMKLVIRFFLKDQYVDKTLMEQMITQSNLKWEIIRPGMLTDGKRTNRYQIKTKLERDIKIGKIARADVADFLLNQAENPGLLYQFPALTS</sequence>
<proteinExistence type="predicted"/>
<dbReference type="Proteomes" id="UP000634134">
    <property type="component" value="Unassembled WGS sequence"/>
</dbReference>
<dbReference type="InterPro" id="IPR016040">
    <property type="entry name" value="NAD(P)-bd_dom"/>
</dbReference>
<dbReference type="EMBL" id="JACYGY010000001">
    <property type="protein sequence ID" value="MBE9463469.1"/>
    <property type="molecule type" value="Genomic_DNA"/>
</dbReference>
<evidence type="ECO:0000259" key="1">
    <source>
        <dbReference type="Pfam" id="PF13460"/>
    </source>
</evidence>
<dbReference type="Gene3D" id="3.40.50.720">
    <property type="entry name" value="NAD(P)-binding Rossmann-like Domain"/>
    <property type="match status" value="1"/>
</dbReference>
<dbReference type="PANTHER" id="PTHR43355:SF2">
    <property type="entry name" value="FLAVIN REDUCTASE (NADPH)"/>
    <property type="match status" value="1"/>
</dbReference>
<evidence type="ECO:0000313" key="2">
    <source>
        <dbReference type="EMBL" id="MBE9463469.1"/>
    </source>
</evidence>
<dbReference type="InterPro" id="IPR051606">
    <property type="entry name" value="Polyketide_Oxido-like"/>
</dbReference>
<name>A0ABR9WDA6_9BACT</name>
<gene>
    <name evidence="2" type="ORF">IEE83_16400</name>
</gene>
<organism evidence="2 3">
    <name type="scientific">Dyadobacter subterraneus</name>
    <dbReference type="NCBI Taxonomy" id="2773304"/>
    <lineage>
        <taxon>Bacteria</taxon>
        <taxon>Pseudomonadati</taxon>
        <taxon>Bacteroidota</taxon>
        <taxon>Cytophagia</taxon>
        <taxon>Cytophagales</taxon>
        <taxon>Spirosomataceae</taxon>
        <taxon>Dyadobacter</taxon>
    </lineage>
</organism>
<dbReference type="PANTHER" id="PTHR43355">
    <property type="entry name" value="FLAVIN REDUCTASE (NADPH)"/>
    <property type="match status" value="1"/>
</dbReference>
<feature type="domain" description="NAD(P)-binding" evidence="1">
    <location>
        <begin position="7"/>
        <end position="197"/>
    </location>
</feature>
<keyword evidence="3" id="KW-1185">Reference proteome</keyword>
<reference evidence="3" key="1">
    <citation type="submission" date="2023-07" db="EMBL/GenBank/DDBJ databases">
        <title>Dyadobacter sp. nov 'subterranea' isolated from contaminted grondwater.</title>
        <authorList>
            <person name="Szabo I."/>
            <person name="Al-Omari J."/>
            <person name="Szerdahelyi S.G."/>
            <person name="Rado J."/>
        </authorList>
    </citation>
    <scope>NUCLEOTIDE SEQUENCE [LARGE SCALE GENOMIC DNA]</scope>
    <source>
        <strain evidence="3">UP-52</strain>
    </source>
</reference>